<dbReference type="InterPro" id="IPR018795">
    <property type="entry name" value="K2013-like"/>
</dbReference>
<reference evidence="9" key="1">
    <citation type="submission" date="2013-02" db="EMBL/GenBank/DDBJ databases">
        <authorList>
            <person name="Hughes D."/>
        </authorList>
    </citation>
    <scope>NUCLEOTIDE SEQUENCE</scope>
    <source>
        <strain>Durham</strain>
        <strain evidence="9">NC isolate 2 -- Noor lab</strain>
    </source>
</reference>
<keyword evidence="2 7" id="KW-0812">Transmembrane</keyword>
<dbReference type="EnsemblMetazoa" id="MESCA004772-RA">
    <property type="protein sequence ID" value="MESCA004772-PA"/>
    <property type="gene ID" value="MESCA004772"/>
</dbReference>
<protein>
    <submittedName>
        <fullName evidence="8">Uncharacterized protein</fullName>
    </submittedName>
</protein>
<evidence type="ECO:0000313" key="8">
    <source>
        <dbReference type="EnsemblMetazoa" id="MESCA004772-PA"/>
    </source>
</evidence>
<evidence type="ECO:0000256" key="7">
    <source>
        <dbReference type="SAM" id="Phobius"/>
    </source>
</evidence>
<sequence>MKKALKRIQNDGGDDFKNAMAFNSKAENSINGDKINGTIYNVLSNVRSYEYEDNVSPQKKLEIDHSLTYSEGCFDSYHTLQAENLWLDQNSLESLNNLVASWMLTLEKQGCHKLIKAGASGVVQAIVLSIGGFRFKNQHLEFNIHPKFLHRDFQFRRLNYGNLTHVNVSVTVNEENIPVLDVALDRSDGNYYACDGGCLDEPVVLSQSKKKIPVKLTDPLTAILYITADKQHMEELHKAIHVKEVVDAPAHEHHVINLHKHGHHLGGLPTLFWVSICAIIIVFHVFLCKLIVKEYCEPSEKRYRYNKP</sequence>
<dbReference type="Proteomes" id="UP000015102">
    <property type="component" value="Unassembled WGS sequence"/>
</dbReference>
<evidence type="ECO:0000313" key="9">
    <source>
        <dbReference type="Proteomes" id="UP000015102"/>
    </source>
</evidence>
<evidence type="ECO:0000256" key="2">
    <source>
        <dbReference type="ARBA" id="ARBA00022692"/>
    </source>
</evidence>
<evidence type="ECO:0000256" key="6">
    <source>
        <dbReference type="ARBA" id="ARBA00023180"/>
    </source>
</evidence>
<feature type="transmembrane region" description="Helical" evidence="7">
    <location>
        <begin position="271"/>
        <end position="292"/>
    </location>
</feature>
<reference evidence="8" key="2">
    <citation type="submission" date="2015-06" db="UniProtKB">
        <authorList>
            <consortium name="EnsemblMetazoa"/>
        </authorList>
    </citation>
    <scope>IDENTIFICATION</scope>
</reference>
<keyword evidence="5 7" id="KW-0472">Membrane</keyword>
<dbReference type="PANTHER" id="PTHR31386:SF2">
    <property type="entry name" value="SIMILAR TO RIKEN CDNA 2510039O18"/>
    <property type="match status" value="1"/>
</dbReference>
<evidence type="ECO:0000256" key="3">
    <source>
        <dbReference type="ARBA" id="ARBA00022729"/>
    </source>
</evidence>
<comment type="subcellular location">
    <subcellularLocation>
        <location evidence="1">Membrane</location>
        <topology evidence="1">Single-pass type I membrane protein</topology>
    </subcellularLocation>
</comment>
<dbReference type="AlphaFoldDB" id="T1GMJ7"/>
<dbReference type="PANTHER" id="PTHR31386">
    <property type="entry name" value="UNCHARACTERIZED PROTEIN KIAA2013"/>
    <property type="match status" value="1"/>
</dbReference>
<accession>T1GMJ7</accession>
<keyword evidence="3" id="KW-0732">Signal</keyword>
<name>T1GMJ7_MEGSC</name>
<evidence type="ECO:0000256" key="4">
    <source>
        <dbReference type="ARBA" id="ARBA00022989"/>
    </source>
</evidence>
<keyword evidence="9" id="KW-1185">Reference proteome</keyword>
<evidence type="ECO:0000256" key="5">
    <source>
        <dbReference type="ARBA" id="ARBA00023136"/>
    </source>
</evidence>
<dbReference type="HOGENOM" id="CLU_063760_0_0_1"/>
<dbReference type="STRING" id="36166.T1GMJ7"/>
<dbReference type="GO" id="GO:0016020">
    <property type="term" value="C:membrane"/>
    <property type="evidence" value="ECO:0007669"/>
    <property type="project" value="UniProtKB-SubCell"/>
</dbReference>
<organism evidence="8 9">
    <name type="scientific">Megaselia scalaris</name>
    <name type="common">Humpbacked fly</name>
    <name type="synonym">Phora scalaris</name>
    <dbReference type="NCBI Taxonomy" id="36166"/>
    <lineage>
        <taxon>Eukaryota</taxon>
        <taxon>Metazoa</taxon>
        <taxon>Ecdysozoa</taxon>
        <taxon>Arthropoda</taxon>
        <taxon>Hexapoda</taxon>
        <taxon>Insecta</taxon>
        <taxon>Pterygota</taxon>
        <taxon>Neoptera</taxon>
        <taxon>Endopterygota</taxon>
        <taxon>Diptera</taxon>
        <taxon>Brachycera</taxon>
        <taxon>Muscomorpha</taxon>
        <taxon>Platypezoidea</taxon>
        <taxon>Phoridae</taxon>
        <taxon>Megaseliini</taxon>
        <taxon>Megaselia</taxon>
    </lineage>
</organism>
<proteinExistence type="predicted"/>
<keyword evidence="4 7" id="KW-1133">Transmembrane helix</keyword>
<evidence type="ECO:0000256" key="1">
    <source>
        <dbReference type="ARBA" id="ARBA00004479"/>
    </source>
</evidence>
<keyword evidence="6" id="KW-0325">Glycoprotein</keyword>
<dbReference type="OMA" id="KQGCHKL"/>
<dbReference type="EMBL" id="CAQQ02066337">
    <property type="status" value="NOT_ANNOTATED_CDS"/>
    <property type="molecule type" value="Genomic_DNA"/>
</dbReference>
<dbReference type="Pfam" id="PF10222">
    <property type="entry name" value="DUF2152"/>
    <property type="match status" value="1"/>
</dbReference>